<dbReference type="Proteomes" id="UP000308549">
    <property type="component" value="Unassembled WGS sequence"/>
</dbReference>
<keyword evidence="1" id="KW-0732">Signal</keyword>
<sequence length="690" mass="76858">MAWTLTLAVCTLAAVALAAPFHNDDGLRVELSVVDGLLNRSTDGRIILMFAPAGIDPLDDYDVTSSPDQIFGKNAFKLQSPEAVTLSGGSNFSTDLGVWGWPNVSMNDLPAQSYSVQAFLTRYETQMRSDGSTVSVRFPCGDGAPSIDGPGSLKTSITNVTVTGGSQTIELAFDNITAGQDFNGSEIGGCHQGNYEDTTYLKYVKIRSEKLSRFWGRDMFVGANVVLPHGYNTNDTAKRYPVIYSQGHWPGDGGAFRYSRDEAFASAWNEGVVNANSSESRPTPKLILVTFRHETPFYDDSYAVNNANMGPWGDAINEELIPYIDQTFNTIAQPYARIQEGGSTGGWDSAANLIFRPDLFGACFSSYPDSLDFHRHQAIPLYTAENAYQLANGSIINSIRTFENDTEVILASTAQENHWELTFGTSSRSFLQWDVWQTVFGVQGYNNYPLEAWDKVTGEIYPGAVEYWKHMDLAHYITSNWDGEKNLGENLRNRIFVYVGERDDYFLNGGVHEFDSRVTAKGGPGWANFTYIAQNGHGGNYQDREIWDYLELLSGWIEDHSPEGATPLPRGVTVPSARGNYWEEVLAYGGREAAVARQASPVIYQHEKPRKHDTSALKASVGRWDPGMSLEAVWLLDSKPSCQPFAVMPEQTVTYERKHRWSRHAKLQLAVTGRKRGYETETRKSEFVWI</sequence>
<name>A0A4U0TPR0_9PEZI</name>
<gene>
    <name evidence="2" type="ORF">B0A50_06939</name>
</gene>
<evidence type="ECO:0000256" key="1">
    <source>
        <dbReference type="SAM" id="SignalP"/>
    </source>
</evidence>
<evidence type="ECO:0000313" key="3">
    <source>
        <dbReference type="Proteomes" id="UP000308549"/>
    </source>
</evidence>
<dbReference type="PANTHER" id="PTHR48098:SF3">
    <property type="entry name" value="IRON(III) ENTEROBACTIN ESTERASE"/>
    <property type="match status" value="1"/>
</dbReference>
<dbReference type="Pfam" id="PF00756">
    <property type="entry name" value="Esterase"/>
    <property type="match status" value="1"/>
</dbReference>
<proteinExistence type="predicted"/>
<evidence type="ECO:0000313" key="2">
    <source>
        <dbReference type="EMBL" id="TKA24048.1"/>
    </source>
</evidence>
<comment type="caution">
    <text evidence="2">The sequence shown here is derived from an EMBL/GenBank/DDBJ whole genome shotgun (WGS) entry which is preliminary data.</text>
</comment>
<dbReference type="AlphaFoldDB" id="A0A4U0TPR0"/>
<reference evidence="2 3" key="1">
    <citation type="submission" date="2017-03" db="EMBL/GenBank/DDBJ databases">
        <title>Genomes of endolithic fungi from Antarctica.</title>
        <authorList>
            <person name="Coleine C."/>
            <person name="Masonjones S."/>
            <person name="Stajich J.E."/>
        </authorList>
    </citation>
    <scope>NUCLEOTIDE SEQUENCE [LARGE SCALE GENOMIC DNA]</scope>
    <source>
        <strain evidence="2 3">CCFEE 6315</strain>
    </source>
</reference>
<dbReference type="OrthoDB" id="184793at2759"/>
<dbReference type="EMBL" id="NAJL01000048">
    <property type="protein sequence ID" value="TKA24048.1"/>
    <property type="molecule type" value="Genomic_DNA"/>
</dbReference>
<dbReference type="PANTHER" id="PTHR48098">
    <property type="entry name" value="ENTEROCHELIN ESTERASE-RELATED"/>
    <property type="match status" value="1"/>
</dbReference>
<dbReference type="InterPro" id="IPR029058">
    <property type="entry name" value="AB_hydrolase_fold"/>
</dbReference>
<keyword evidence="3" id="KW-1185">Reference proteome</keyword>
<accession>A0A4U0TPR0</accession>
<dbReference type="InterPro" id="IPR000801">
    <property type="entry name" value="Esterase-like"/>
</dbReference>
<organism evidence="2 3">
    <name type="scientific">Salinomyces thailandicus</name>
    <dbReference type="NCBI Taxonomy" id="706561"/>
    <lineage>
        <taxon>Eukaryota</taxon>
        <taxon>Fungi</taxon>
        <taxon>Dikarya</taxon>
        <taxon>Ascomycota</taxon>
        <taxon>Pezizomycotina</taxon>
        <taxon>Dothideomycetes</taxon>
        <taxon>Dothideomycetidae</taxon>
        <taxon>Mycosphaerellales</taxon>
        <taxon>Teratosphaeriaceae</taxon>
        <taxon>Salinomyces</taxon>
    </lineage>
</organism>
<evidence type="ECO:0008006" key="4">
    <source>
        <dbReference type="Google" id="ProtNLM"/>
    </source>
</evidence>
<protein>
    <recommendedName>
        <fullName evidence="4">Alpha/Beta hydrolase protein</fullName>
    </recommendedName>
</protein>
<feature type="signal peptide" evidence="1">
    <location>
        <begin position="1"/>
        <end position="18"/>
    </location>
</feature>
<dbReference type="InterPro" id="IPR050583">
    <property type="entry name" value="Mycobacterial_A85_antigen"/>
</dbReference>
<feature type="chain" id="PRO_5020279869" description="Alpha/Beta hydrolase protein" evidence="1">
    <location>
        <begin position="19"/>
        <end position="690"/>
    </location>
</feature>
<dbReference type="Gene3D" id="3.40.50.1820">
    <property type="entry name" value="alpha/beta hydrolase"/>
    <property type="match status" value="1"/>
</dbReference>
<dbReference type="SUPFAM" id="SSF53474">
    <property type="entry name" value="alpha/beta-Hydrolases"/>
    <property type="match status" value="1"/>
</dbReference>